<sequence length="234" mass="25862">MKRRPFFHAFALWAALLPGLGAPAGAAFAAELSLPSGMRVGMPVKSMKDLRFQATLRQQYDFSCGSAALATLLTHHYATPTSEQDAFQQMYAGGDQPKIRREGFSLLDMQRYLKSRGFTANGFLLPLDKLIEAKLPAIVLVSDNGYRHFVVIKGFDDGRILLGDPSRGTRVMARERFESIWANRILFVVHESPVQPGFNQAADWRNAPRAPLAEGASRALETTYGLPKFGPGDF</sequence>
<keyword evidence="1" id="KW-0732">Signal</keyword>
<protein>
    <submittedName>
        <fullName evidence="3">C39 family peptidase</fullName>
    </submittedName>
</protein>
<organism evidence="3 4">
    <name type="scientific">Massilia niabensis</name>
    <dbReference type="NCBI Taxonomy" id="544910"/>
    <lineage>
        <taxon>Bacteria</taxon>
        <taxon>Pseudomonadati</taxon>
        <taxon>Pseudomonadota</taxon>
        <taxon>Betaproteobacteria</taxon>
        <taxon>Burkholderiales</taxon>
        <taxon>Oxalobacteraceae</taxon>
        <taxon>Telluria group</taxon>
        <taxon>Massilia</taxon>
    </lineage>
</organism>
<reference evidence="4" key="1">
    <citation type="journal article" date="2019" name="Int. J. Syst. Evol. Microbiol.">
        <title>The Global Catalogue of Microorganisms (GCM) 10K type strain sequencing project: providing services to taxonomists for standard genome sequencing and annotation.</title>
        <authorList>
            <consortium name="The Broad Institute Genomics Platform"/>
            <consortium name="The Broad Institute Genome Sequencing Center for Infectious Disease"/>
            <person name="Wu L."/>
            <person name="Ma J."/>
        </authorList>
    </citation>
    <scope>NUCLEOTIDE SEQUENCE [LARGE SCALE GENOMIC DNA]</scope>
    <source>
        <strain evidence="4">KACC 12649</strain>
    </source>
</reference>
<dbReference type="Pfam" id="PF03412">
    <property type="entry name" value="Peptidase_C39"/>
    <property type="match status" value="1"/>
</dbReference>
<name>A0ABW0LBR7_9BURK</name>
<dbReference type="RefSeq" id="WP_379785719.1">
    <property type="nucleotide sequence ID" value="NZ_JBHSMU010000015.1"/>
</dbReference>
<dbReference type="Proteomes" id="UP001596050">
    <property type="component" value="Unassembled WGS sequence"/>
</dbReference>
<feature type="signal peptide" evidence="1">
    <location>
        <begin position="1"/>
        <end position="29"/>
    </location>
</feature>
<evidence type="ECO:0000256" key="1">
    <source>
        <dbReference type="SAM" id="SignalP"/>
    </source>
</evidence>
<dbReference type="InterPro" id="IPR005074">
    <property type="entry name" value="Peptidase_C39"/>
</dbReference>
<comment type="caution">
    <text evidence="3">The sequence shown here is derived from an EMBL/GenBank/DDBJ whole genome shotgun (WGS) entry which is preliminary data.</text>
</comment>
<dbReference type="Gene3D" id="3.90.70.10">
    <property type="entry name" value="Cysteine proteinases"/>
    <property type="match status" value="1"/>
</dbReference>
<dbReference type="EMBL" id="JBHSMU010000015">
    <property type="protein sequence ID" value="MFC5462276.1"/>
    <property type="molecule type" value="Genomic_DNA"/>
</dbReference>
<feature type="domain" description="Peptidase C39" evidence="2">
    <location>
        <begin position="58"/>
        <end position="188"/>
    </location>
</feature>
<evidence type="ECO:0000313" key="3">
    <source>
        <dbReference type="EMBL" id="MFC5462276.1"/>
    </source>
</evidence>
<evidence type="ECO:0000313" key="4">
    <source>
        <dbReference type="Proteomes" id="UP001596050"/>
    </source>
</evidence>
<accession>A0ABW0LBR7</accession>
<gene>
    <name evidence="3" type="ORF">ACFPN5_20935</name>
</gene>
<feature type="chain" id="PRO_5045298924" evidence="1">
    <location>
        <begin position="30"/>
        <end position="234"/>
    </location>
</feature>
<dbReference type="CDD" id="cd02423">
    <property type="entry name" value="Peptidase_C39G"/>
    <property type="match status" value="1"/>
</dbReference>
<evidence type="ECO:0000259" key="2">
    <source>
        <dbReference type="PROSITE" id="PS50990"/>
    </source>
</evidence>
<proteinExistence type="predicted"/>
<keyword evidence="4" id="KW-1185">Reference proteome</keyword>
<dbReference type="PROSITE" id="PS50990">
    <property type="entry name" value="PEPTIDASE_C39"/>
    <property type="match status" value="1"/>
</dbReference>